<dbReference type="AlphaFoldDB" id="A0A2S0KPQ3"/>
<accession>A0A2S0KPQ3</accession>
<dbReference type="KEGG" id="fsa:C5Q98_07225"/>
<dbReference type="SUPFAM" id="SSF48208">
    <property type="entry name" value="Six-hairpin glycosidases"/>
    <property type="match status" value="1"/>
</dbReference>
<reference evidence="5" key="1">
    <citation type="submission" date="2018-02" db="EMBL/GenBank/DDBJ databases">
        <authorList>
            <person name="Holder M.E."/>
            <person name="Ajami N.J."/>
            <person name="Petrosino J.F."/>
        </authorList>
    </citation>
    <scope>NUCLEOTIDE SEQUENCE [LARGE SCALE GENOMIC DNA]</scope>
    <source>
        <strain evidence="5">CCUG 47711</strain>
    </source>
</reference>
<dbReference type="EMBL" id="CP027226">
    <property type="protein sequence ID" value="AVM43012.1"/>
    <property type="molecule type" value="Genomic_DNA"/>
</dbReference>
<protein>
    <recommendedName>
        <fullName evidence="3">Glycosyl hydrolase 94 catalytic domain-containing protein</fullName>
    </recommendedName>
</protein>
<dbReference type="InterPro" id="IPR012341">
    <property type="entry name" value="6hp_glycosidase-like_sf"/>
</dbReference>
<sequence>MSFIKERVDYFIQEYKIIEEAKKLQPGKKLDNELPGNVFFLNDGSVMCLDRNIGVSRFQYGEDGFNFWTYDSGYMHANDGLFSPFLRASEGEEPKIAFFAGFKNKDKYIPLSLLKVPTIDESKISRVTRYTVFDEISTYYITETPDFIFTVVAFNSENNELNFSVLLKKKYRNKKNIYLAWYFNPHLSHIPSENNETRWFKTSRFNLDQENSPLGRFIFRINEDLSRYLSVDNFGVLNQSIKMKDIEIKSVEATTSRKNFTGSENASIGESQSIISGKFPKDVHSTAFTDSGIAGEIIHLETTGKSELRLDFLFNYKIYSTRPESYTDLYKSGEFRFDEMLHYKKSEYDELSKRLEADFSYKSNVNINGDTFSNFFRYLKKQVEFCATINGYAQLAPNSLIGVRDVFQAIEAFLFARPDLAREKILEGLNFLDPSGRAPRQYSLPLSEEDMPRMDLRPFIDQGIWIVNTIITYLKFTRDMSILDEKCGYYEITDGRAGVVRRSKLRDSALEHVIKIIDYLVANIDEDTNCLKALYGDWVDALDGLGVSKSDKSAYGNGVSVMASLQFYKMLGEVIELLELIKYDQEKITNYSEVRSKLQAGIEKYAVVRNELGDPRVIHGWGDGREYLVGSFHDVDNKSRNSLVANAFWILSDIYLENDIDITKSVKAAFENLDSKYGMRTFVPPFKAGTKGVGRIHKLIEGTAENGSIYVHGTTFGIAALFRMGESEKAWENLYKILPITHDNLTTSPFVMANSYSLNESLGIDGESMHDWQTGSSNMVMKILIHYVFGLRFEYSGIIFQPAAYCPFDSWEFKINYAGKRLAVSYRKEGVPRRKFRVNEKVIEGRYNNQLKTYTLSLKNNDLGDGNYVTVEIID</sequence>
<dbReference type="PANTHER" id="PTHR37469:SF2">
    <property type="entry name" value="CELLOBIONIC ACID PHOSPHORYLASE"/>
    <property type="match status" value="1"/>
</dbReference>
<dbReference type="OrthoDB" id="9769991at2"/>
<evidence type="ECO:0000256" key="2">
    <source>
        <dbReference type="ARBA" id="ARBA00022679"/>
    </source>
</evidence>
<evidence type="ECO:0000259" key="3">
    <source>
        <dbReference type="Pfam" id="PF17167"/>
    </source>
</evidence>
<evidence type="ECO:0000256" key="1">
    <source>
        <dbReference type="ARBA" id="ARBA00022676"/>
    </source>
</evidence>
<dbReference type="InterPro" id="IPR008928">
    <property type="entry name" value="6-hairpin_glycosidase_sf"/>
</dbReference>
<dbReference type="InterPro" id="IPR052047">
    <property type="entry name" value="GH94_Enzymes"/>
</dbReference>
<dbReference type="PANTHER" id="PTHR37469">
    <property type="entry name" value="CELLOBIONIC ACID PHOSPHORYLASE-RELATED"/>
    <property type="match status" value="1"/>
</dbReference>
<feature type="domain" description="Glycosyl hydrolase 94 catalytic" evidence="3">
    <location>
        <begin position="394"/>
        <end position="790"/>
    </location>
</feature>
<dbReference type="Pfam" id="PF17167">
    <property type="entry name" value="Glyco_hydro_94"/>
    <property type="match status" value="1"/>
</dbReference>
<dbReference type="RefSeq" id="WP_106012959.1">
    <property type="nucleotide sequence ID" value="NZ_CP027226.1"/>
</dbReference>
<dbReference type="GO" id="GO:0016757">
    <property type="term" value="F:glycosyltransferase activity"/>
    <property type="evidence" value="ECO:0007669"/>
    <property type="project" value="UniProtKB-KW"/>
</dbReference>
<keyword evidence="5" id="KW-1185">Reference proteome</keyword>
<evidence type="ECO:0000313" key="4">
    <source>
        <dbReference type="EMBL" id="AVM43012.1"/>
    </source>
</evidence>
<keyword evidence="2" id="KW-0808">Transferase</keyword>
<proteinExistence type="predicted"/>
<dbReference type="Proteomes" id="UP000237947">
    <property type="component" value="Chromosome"/>
</dbReference>
<keyword evidence="1" id="KW-0328">Glycosyltransferase</keyword>
<dbReference type="InterPro" id="IPR033432">
    <property type="entry name" value="GH94_catalytic"/>
</dbReference>
<name>A0A2S0KPQ3_9FIRM</name>
<dbReference type="Gene3D" id="1.50.10.10">
    <property type="match status" value="1"/>
</dbReference>
<evidence type="ECO:0000313" key="5">
    <source>
        <dbReference type="Proteomes" id="UP000237947"/>
    </source>
</evidence>
<organism evidence="4 5">
    <name type="scientific">Fastidiosipila sanguinis</name>
    <dbReference type="NCBI Taxonomy" id="236753"/>
    <lineage>
        <taxon>Bacteria</taxon>
        <taxon>Bacillati</taxon>
        <taxon>Bacillota</taxon>
        <taxon>Clostridia</taxon>
        <taxon>Eubacteriales</taxon>
        <taxon>Oscillospiraceae</taxon>
        <taxon>Fastidiosipila</taxon>
    </lineage>
</organism>
<gene>
    <name evidence="4" type="ORF">C5Q98_07225</name>
</gene>
<dbReference type="GO" id="GO:0005975">
    <property type="term" value="P:carbohydrate metabolic process"/>
    <property type="evidence" value="ECO:0007669"/>
    <property type="project" value="InterPro"/>
</dbReference>